<feature type="domain" description="N-acetyltransferase" evidence="1">
    <location>
        <begin position="62"/>
        <end position="208"/>
    </location>
</feature>
<sequence length="233" mass="24609">MIRGLGPRRPQPVPVRCGGGRHAIRTARLVLYTPRDHLDAEIGVAAGSDSDAQRWFGWNPDTLVTPETAAHLLGIHDGNRAERLRAFPRAVRRELVRPVVLPDPDPRAAHRLLAVHAATGLVAGMSSLTPGNGGAIGIQLAPDFRGRGLGTELVEATARLGHEHLGLESVSAGTETSNHRCRGALEAAGFVECEGPALHTLPDGRVVDSAWYEHESAGTARCAGVPAAAVTRV</sequence>
<name>A0ABQ3TPU6_9ACTN</name>
<keyword evidence="3" id="KW-1185">Reference proteome</keyword>
<gene>
    <name evidence="2" type="ORF">Sspor_79910</name>
</gene>
<accession>A0ABQ3TPU6</accession>
<evidence type="ECO:0000313" key="2">
    <source>
        <dbReference type="EMBL" id="GHI82430.1"/>
    </source>
</evidence>
<dbReference type="InterPro" id="IPR016181">
    <property type="entry name" value="Acyl_CoA_acyltransferase"/>
</dbReference>
<dbReference type="EMBL" id="BNED01000005">
    <property type="protein sequence ID" value="GHI82430.1"/>
    <property type="molecule type" value="Genomic_DNA"/>
</dbReference>
<dbReference type="InterPro" id="IPR000182">
    <property type="entry name" value="GNAT_dom"/>
</dbReference>
<dbReference type="Gene3D" id="3.40.630.30">
    <property type="match status" value="1"/>
</dbReference>
<dbReference type="Pfam" id="PF13302">
    <property type="entry name" value="Acetyltransf_3"/>
    <property type="match status" value="1"/>
</dbReference>
<reference evidence="3" key="1">
    <citation type="submission" date="2023-07" db="EMBL/GenBank/DDBJ databases">
        <title>Whole genome shotgun sequence of Streptomyces spororaveus NBRC 15456.</title>
        <authorList>
            <person name="Komaki H."/>
            <person name="Tamura T."/>
        </authorList>
    </citation>
    <scope>NUCLEOTIDE SEQUENCE [LARGE SCALE GENOMIC DNA]</scope>
    <source>
        <strain evidence="3">NBRC 15456</strain>
    </source>
</reference>
<dbReference type="PROSITE" id="PS51186">
    <property type="entry name" value="GNAT"/>
    <property type="match status" value="1"/>
</dbReference>
<dbReference type="RefSeq" id="WP_202203360.1">
    <property type="nucleotide sequence ID" value="NZ_BAAATO010000015.1"/>
</dbReference>
<proteinExistence type="predicted"/>
<dbReference type="SUPFAM" id="SSF55729">
    <property type="entry name" value="Acyl-CoA N-acyltransferases (Nat)"/>
    <property type="match status" value="1"/>
</dbReference>
<comment type="caution">
    <text evidence="2">The sequence shown here is derived from an EMBL/GenBank/DDBJ whole genome shotgun (WGS) entry which is preliminary data.</text>
</comment>
<evidence type="ECO:0000313" key="3">
    <source>
        <dbReference type="Proteomes" id="UP000608522"/>
    </source>
</evidence>
<dbReference type="Proteomes" id="UP000608522">
    <property type="component" value="Unassembled WGS sequence"/>
</dbReference>
<protein>
    <submittedName>
        <fullName evidence="2">N-acetyltransferase</fullName>
    </submittedName>
</protein>
<evidence type="ECO:0000259" key="1">
    <source>
        <dbReference type="PROSITE" id="PS51186"/>
    </source>
</evidence>
<organism evidence="2 3">
    <name type="scientific">Streptomyces spororaveus</name>
    <dbReference type="NCBI Taxonomy" id="284039"/>
    <lineage>
        <taxon>Bacteria</taxon>
        <taxon>Bacillati</taxon>
        <taxon>Actinomycetota</taxon>
        <taxon>Actinomycetes</taxon>
        <taxon>Kitasatosporales</taxon>
        <taxon>Streptomycetaceae</taxon>
        <taxon>Streptomyces</taxon>
    </lineage>
</organism>